<dbReference type="PRINTS" id="PR01950">
    <property type="entry name" value="LANCSUPER"/>
</dbReference>
<dbReference type="Gene3D" id="1.50.10.20">
    <property type="match status" value="1"/>
</dbReference>
<dbReference type="EMBL" id="QRTJ01000012">
    <property type="protein sequence ID" value="RGQ68034.1"/>
    <property type="molecule type" value="Genomic_DNA"/>
</dbReference>
<evidence type="ECO:0008006" key="5">
    <source>
        <dbReference type="Google" id="ProtNLM"/>
    </source>
</evidence>
<reference evidence="3 4" key="1">
    <citation type="submission" date="2018-08" db="EMBL/GenBank/DDBJ databases">
        <title>A genome reference for cultivated species of the human gut microbiota.</title>
        <authorList>
            <person name="Zou Y."/>
            <person name="Xue W."/>
            <person name="Luo G."/>
        </authorList>
    </citation>
    <scope>NUCLEOTIDE SEQUENCE [LARGE SCALE GENOMIC DNA]</scope>
    <source>
        <strain evidence="1 4">AF27-4BH</strain>
        <strain evidence="2 3">AF33-12</strain>
    </source>
</reference>
<evidence type="ECO:0000313" key="4">
    <source>
        <dbReference type="Proteomes" id="UP000286137"/>
    </source>
</evidence>
<sequence>MRIEKKLNEEIWPHFLKALDKTSIDKYGVINRNLSCAMAIKSENTILEKFQIEVKLWISQYLNLNLKGEPLDLFGGLCDLAFSFWKTNQSCNMYEVESKVIDEIILMKLKKNIAEMKRRIDDMEEADFDVISGLSGIAHYCFLKEDMYHEILQEIIKLFIQKTNSSSGWKIKNANLDMTYRKKFPNGYFNFGMSHGMLGPLIVMYKAFNKGYQVTGLRESIQCLLEKYGKVLDYETKKLPCIVDAKDENQKLFYERDSWSYGTSIIFYSLMQAAKAIRCDNLYHLYKDVLLRKIFFNNKLEKYNFISPTIVNGYGGMLCLLKEFYKMENSEQILREIENLEEHLMNMYDEKSTFGFRHYEYRYNNNEWFVEGYNLEGFSYGALGVISAIQGDDDIMRYHLFF</sequence>
<dbReference type="InterPro" id="IPR007822">
    <property type="entry name" value="LANC-like"/>
</dbReference>
<dbReference type="Proteomes" id="UP000286137">
    <property type="component" value="Unassembled WGS sequence"/>
</dbReference>
<dbReference type="EMBL" id="QRQE01000037">
    <property type="protein sequence ID" value="RHM72552.1"/>
    <property type="molecule type" value="Genomic_DNA"/>
</dbReference>
<dbReference type="PRINTS" id="PR01955">
    <property type="entry name" value="LANCFRANKIA"/>
</dbReference>
<comment type="caution">
    <text evidence="1">The sequence shown here is derived from an EMBL/GenBank/DDBJ whole genome shotgun (WGS) entry which is preliminary data.</text>
</comment>
<gene>
    <name evidence="1" type="ORF">DWY88_07880</name>
    <name evidence="2" type="ORF">DWZ50_13760</name>
</gene>
<organism evidence="1 4">
    <name type="scientific">Mediterraneibacter gnavus</name>
    <name type="common">Ruminococcus gnavus</name>
    <dbReference type="NCBI Taxonomy" id="33038"/>
    <lineage>
        <taxon>Bacteria</taxon>
        <taxon>Bacillati</taxon>
        <taxon>Bacillota</taxon>
        <taxon>Clostridia</taxon>
        <taxon>Lachnospirales</taxon>
        <taxon>Lachnospiraceae</taxon>
        <taxon>Mediterraneibacter</taxon>
    </lineage>
</organism>
<proteinExistence type="predicted"/>
<dbReference type="SUPFAM" id="SSF158745">
    <property type="entry name" value="LanC-like"/>
    <property type="match status" value="1"/>
</dbReference>
<dbReference type="GO" id="GO:0031179">
    <property type="term" value="P:peptide modification"/>
    <property type="evidence" value="ECO:0007669"/>
    <property type="project" value="InterPro"/>
</dbReference>
<dbReference type="Pfam" id="PF05147">
    <property type="entry name" value="LANC_like"/>
    <property type="match status" value="1"/>
</dbReference>
<evidence type="ECO:0000313" key="3">
    <source>
        <dbReference type="Proteomes" id="UP000285610"/>
    </source>
</evidence>
<evidence type="ECO:0000313" key="2">
    <source>
        <dbReference type="EMBL" id="RHM72552.1"/>
    </source>
</evidence>
<evidence type="ECO:0000313" key="1">
    <source>
        <dbReference type="EMBL" id="RGQ68034.1"/>
    </source>
</evidence>
<protein>
    <recommendedName>
        <fullName evidence="5">Lanthionine synthetase C-like protein</fullName>
    </recommendedName>
</protein>
<name>A0A412C3X5_MEDGN</name>
<dbReference type="Proteomes" id="UP000285610">
    <property type="component" value="Unassembled WGS sequence"/>
</dbReference>
<accession>A0A412C3X5</accession>
<dbReference type="AlphaFoldDB" id="A0A412C3X5"/>
<dbReference type="RefSeq" id="WP_117994386.1">
    <property type="nucleotide sequence ID" value="NZ_BAABXJ010000001.1"/>
</dbReference>